<dbReference type="EMBL" id="CP016591">
    <property type="protein sequence ID" value="ANY19590.1"/>
    <property type="molecule type" value="Genomic_DNA"/>
</dbReference>
<dbReference type="AlphaFoldDB" id="A0A1B2ABQ4"/>
<evidence type="ECO:0000313" key="3">
    <source>
        <dbReference type="Proteomes" id="UP000092932"/>
    </source>
</evidence>
<dbReference type="OrthoDB" id="9783347at2"/>
<keyword evidence="3" id="KW-1185">Reference proteome</keyword>
<organism evidence="2 3">
    <name type="scientific">Tsuneonella dongtanensis</name>
    <dbReference type="NCBI Taxonomy" id="692370"/>
    <lineage>
        <taxon>Bacteria</taxon>
        <taxon>Pseudomonadati</taxon>
        <taxon>Pseudomonadota</taxon>
        <taxon>Alphaproteobacteria</taxon>
        <taxon>Sphingomonadales</taxon>
        <taxon>Erythrobacteraceae</taxon>
        <taxon>Tsuneonella</taxon>
    </lineage>
</organism>
<reference evidence="2 3" key="1">
    <citation type="submission" date="2016-07" db="EMBL/GenBank/DDBJ databases">
        <title>Complete genome sequence of Altererythrobacter dongtanensis KCTC 22672, a type strain with esterase isolated from tidal flat.</title>
        <authorList>
            <person name="Cheng H."/>
            <person name="Wu Y.-H."/>
            <person name="Zhou P."/>
            <person name="Huo Y.-Y."/>
            <person name="Wang C.-S."/>
            <person name="Xu X.-W."/>
        </authorList>
    </citation>
    <scope>NUCLEOTIDE SEQUENCE [LARGE SCALE GENOMIC DNA]</scope>
    <source>
        <strain evidence="2 3">KCTC 22672</strain>
    </source>
</reference>
<evidence type="ECO:0000259" key="1">
    <source>
        <dbReference type="SMART" id="SM00903"/>
    </source>
</evidence>
<gene>
    <name evidence="2" type="ORF">A6F68_01071</name>
</gene>
<name>A0A1B2ABQ4_9SPHN</name>
<dbReference type="InterPro" id="IPR002563">
    <property type="entry name" value="Flavin_Rdtase-like_dom"/>
</dbReference>
<dbReference type="GO" id="GO:0016646">
    <property type="term" value="F:oxidoreductase activity, acting on the CH-NH group of donors, NAD or NADP as acceptor"/>
    <property type="evidence" value="ECO:0007669"/>
    <property type="project" value="UniProtKB-ARBA"/>
</dbReference>
<dbReference type="GO" id="GO:0010181">
    <property type="term" value="F:FMN binding"/>
    <property type="evidence" value="ECO:0007669"/>
    <property type="project" value="InterPro"/>
</dbReference>
<feature type="domain" description="Flavin reductase like" evidence="1">
    <location>
        <begin position="18"/>
        <end position="180"/>
    </location>
</feature>
<dbReference type="InterPro" id="IPR012349">
    <property type="entry name" value="Split_barrel_FMN-bd"/>
</dbReference>
<accession>A0A1B2ABQ4</accession>
<dbReference type="SUPFAM" id="SSF50475">
    <property type="entry name" value="FMN-binding split barrel"/>
    <property type="match status" value="1"/>
</dbReference>
<sequence length="209" mass="22535">MFYKPRNGHGLPHNPLQACIVPRPIGWISTLSTDGVANLAPFSHFNIVGMLPPMVAFCNNGPHAEGSVKDSARNAIATGEFVHSVATFELREQVVQSSAHVSRDCDEFDFAGLTKAPSRMVAPPRVGESPISLECRVVKHVELPTTLANSSNVMVIGEVVGVHIAESVMTDGLVDVGKLRPLARMGYLDYASVAEVFSIARPDDLLVKY</sequence>
<dbReference type="PANTHER" id="PTHR43812:SF2">
    <property type="entry name" value="FLAVIN REDUCTASE LIKE DOMAIN-CONTAINING PROTEIN"/>
    <property type="match status" value="1"/>
</dbReference>
<dbReference type="KEGG" id="ado:A6F68_01071"/>
<protein>
    <submittedName>
        <fullName evidence="2">Flavin reductase like domain protein</fullName>
    </submittedName>
</protein>
<proteinExistence type="predicted"/>
<dbReference type="STRING" id="692370.A6F68_01071"/>
<dbReference type="PANTHER" id="PTHR43812">
    <property type="entry name" value="BLR2425 PROTEIN"/>
    <property type="match status" value="1"/>
</dbReference>
<dbReference type="RefSeq" id="WP_067677120.1">
    <property type="nucleotide sequence ID" value="NZ_CP016591.1"/>
</dbReference>
<dbReference type="Gene3D" id="2.30.110.10">
    <property type="entry name" value="Electron Transport, Fmn-binding Protein, Chain A"/>
    <property type="match status" value="1"/>
</dbReference>
<evidence type="ECO:0000313" key="2">
    <source>
        <dbReference type="EMBL" id="ANY19590.1"/>
    </source>
</evidence>
<dbReference type="Pfam" id="PF01613">
    <property type="entry name" value="Flavin_Reduct"/>
    <property type="match status" value="1"/>
</dbReference>
<dbReference type="SMART" id="SM00903">
    <property type="entry name" value="Flavin_Reduct"/>
    <property type="match status" value="1"/>
</dbReference>
<dbReference type="Proteomes" id="UP000092932">
    <property type="component" value="Chromosome"/>
</dbReference>